<evidence type="ECO:0000313" key="2">
    <source>
        <dbReference type="Proteomes" id="UP000006575"/>
    </source>
</evidence>
<name>Q1MEF2_RHIJ3</name>
<keyword evidence="2" id="KW-1185">Reference proteome</keyword>
<sequence length="155" mass="17495">MCVRKDARRSRRFRLRQAASGKCMRLCSGVEFGGFRDWPHAVRCPNFALSHSGVSMKSVVLAVALLFPSVALAVEAVEVNARDHSCEELAQIIRKDKAVFVRMGFGGRSFRYPPARCNLGDKYDTARVRDANGKLCLLDYECVYDPQSFYNRIPK</sequence>
<organism evidence="1 2">
    <name type="scientific">Rhizobium johnstonii (strain DSM 114642 / LMG 32736 / 3841)</name>
    <name type="common">Rhizobium leguminosarum bv. viciae</name>
    <dbReference type="NCBI Taxonomy" id="216596"/>
    <lineage>
        <taxon>Bacteria</taxon>
        <taxon>Pseudomonadati</taxon>
        <taxon>Pseudomonadota</taxon>
        <taxon>Alphaproteobacteria</taxon>
        <taxon>Hyphomicrobiales</taxon>
        <taxon>Rhizobiaceae</taxon>
        <taxon>Rhizobium/Agrobacterium group</taxon>
        <taxon>Rhizobium</taxon>
        <taxon>Rhizobium johnstonii</taxon>
    </lineage>
</organism>
<dbReference type="HOGENOM" id="CLU_1925870_0_0_5"/>
<dbReference type="Proteomes" id="UP000006575">
    <property type="component" value="Chromosome"/>
</dbReference>
<protein>
    <submittedName>
        <fullName evidence="1">Uncharacterized protein</fullName>
    </submittedName>
</protein>
<evidence type="ECO:0000313" key="1">
    <source>
        <dbReference type="EMBL" id="CAK08674.1"/>
    </source>
</evidence>
<dbReference type="AlphaFoldDB" id="Q1MEF2"/>
<dbReference type="KEGG" id="rle:RL3187"/>
<dbReference type="EnsemblBacteria" id="CAK08674">
    <property type="protein sequence ID" value="CAK08674"/>
    <property type="gene ID" value="RL3187"/>
</dbReference>
<reference evidence="1 2" key="1">
    <citation type="journal article" date="2006" name="Genome Biol.">
        <title>The genome of Rhizobium leguminosarum has recognizable core and accessory components.</title>
        <authorList>
            <person name="Young J.W."/>
            <person name="Crossman L.C."/>
            <person name="Johnston A.W.B."/>
            <person name="Thomson N.R."/>
            <person name="Ghazoui Z.F."/>
            <person name="Hull K.H."/>
            <person name="Wexler M."/>
            <person name="Curson A.R.J."/>
            <person name="Todd J.D."/>
            <person name="Poole P.S."/>
            <person name="Mauchline T.H."/>
            <person name="East A.K."/>
            <person name="Quail M.A."/>
            <person name="Churcher C."/>
            <person name="Arrowsmith C."/>
            <person name="Cherevach A."/>
            <person name="Chillingworth T."/>
            <person name="Clarke K."/>
            <person name="Cronin A."/>
            <person name="Davis P."/>
            <person name="Fraser A."/>
            <person name="Hance Z."/>
            <person name="Hauser H."/>
            <person name="Jagels K."/>
            <person name="Moule S."/>
            <person name="Mungall K."/>
            <person name="Norbertczak H."/>
            <person name="Rabbinowitsch E."/>
            <person name="Sanders M."/>
            <person name="Simmonds M."/>
            <person name="Whitehead S."/>
            <person name="Parkhill J."/>
        </authorList>
    </citation>
    <scope>NUCLEOTIDE SEQUENCE [LARGE SCALE GENOMIC DNA]</scope>
    <source>
        <strain evidence="2">DSM 114642 / LMG 32736 / 3841</strain>
    </source>
</reference>
<accession>Q1MEF2</accession>
<dbReference type="eggNOG" id="ENOG502ZYX7">
    <property type="taxonomic scope" value="Bacteria"/>
</dbReference>
<proteinExistence type="predicted"/>
<gene>
    <name evidence="1" type="ordered locus">RL3187</name>
</gene>
<dbReference type="EMBL" id="AM236080">
    <property type="protein sequence ID" value="CAK08674.1"/>
    <property type="molecule type" value="Genomic_DNA"/>
</dbReference>